<dbReference type="InterPro" id="IPR015033">
    <property type="entry name" value="HBS1-like_N"/>
</dbReference>
<feature type="region of interest" description="Disordered" evidence="6">
    <location>
        <begin position="130"/>
        <end position="152"/>
    </location>
</feature>
<evidence type="ECO:0000256" key="6">
    <source>
        <dbReference type="SAM" id="MobiDB-lite"/>
    </source>
</evidence>
<keyword evidence="5" id="KW-0648">Protein biosynthesis</keyword>
<feature type="compositionally biased region" description="Acidic residues" evidence="6">
    <location>
        <begin position="57"/>
        <end position="67"/>
    </location>
</feature>
<reference evidence="8" key="1">
    <citation type="submission" date="2021-05" db="EMBL/GenBank/DDBJ databases">
        <authorList>
            <person name="Alioto T."/>
            <person name="Alioto T."/>
            <person name="Gomez Garrido J."/>
        </authorList>
    </citation>
    <scope>NUCLEOTIDE SEQUENCE</scope>
</reference>
<evidence type="ECO:0000313" key="8">
    <source>
        <dbReference type="EMBL" id="CAG6771183.1"/>
    </source>
</evidence>
<keyword evidence="2" id="KW-0963">Cytoplasm</keyword>
<evidence type="ECO:0000259" key="7">
    <source>
        <dbReference type="Pfam" id="PF08938"/>
    </source>
</evidence>
<dbReference type="AlphaFoldDB" id="A0A8D9AR17"/>
<dbReference type="GO" id="GO:0006412">
    <property type="term" value="P:translation"/>
    <property type="evidence" value="ECO:0007669"/>
    <property type="project" value="UniProtKB-KW"/>
</dbReference>
<name>A0A8D9AR17_9HEMI</name>
<keyword evidence="4" id="KW-0378">Hydrolase</keyword>
<dbReference type="SUPFAM" id="SSF109732">
    <property type="entry name" value="HBS1-like domain"/>
    <property type="match status" value="1"/>
</dbReference>
<evidence type="ECO:0000256" key="4">
    <source>
        <dbReference type="ARBA" id="ARBA00022801"/>
    </source>
</evidence>
<protein>
    <submittedName>
        <fullName evidence="8">HBS1-like protein</fullName>
    </submittedName>
</protein>
<keyword evidence="3" id="KW-0597">Phosphoprotein</keyword>
<dbReference type="InterPro" id="IPR037189">
    <property type="entry name" value="HBS1-like_N_sf"/>
</dbReference>
<evidence type="ECO:0000256" key="2">
    <source>
        <dbReference type="ARBA" id="ARBA00022490"/>
    </source>
</evidence>
<dbReference type="GO" id="GO:0005737">
    <property type="term" value="C:cytoplasm"/>
    <property type="evidence" value="ECO:0007669"/>
    <property type="project" value="UniProtKB-SubCell"/>
</dbReference>
<feature type="domain" description="HBS1-like protein N-terminal" evidence="7">
    <location>
        <begin position="58"/>
        <end position="131"/>
    </location>
</feature>
<evidence type="ECO:0000256" key="3">
    <source>
        <dbReference type="ARBA" id="ARBA00022553"/>
    </source>
</evidence>
<dbReference type="Pfam" id="PF08938">
    <property type="entry name" value="HBS1_N"/>
    <property type="match status" value="1"/>
</dbReference>
<dbReference type="GO" id="GO:0016787">
    <property type="term" value="F:hydrolase activity"/>
    <property type="evidence" value="ECO:0007669"/>
    <property type="project" value="UniProtKB-KW"/>
</dbReference>
<accession>A0A8D9AR17</accession>
<evidence type="ECO:0000256" key="5">
    <source>
        <dbReference type="ARBA" id="ARBA00022917"/>
    </source>
</evidence>
<dbReference type="Gene3D" id="1.10.8.10">
    <property type="entry name" value="DNA helicase RuvA subunit, C-terminal domain"/>
    <property type="match status" value="1"/>
</dbReference>
<dbReference type="EMBL" id="HBUF01584015">
    <property type="protein sequence ID" value="CAG6771183.1"/>
    <property type="molecule type" value="Transcribed_RNA"/>
</dbReference>
<feature type="region of interest" description="Disordered" evidence="6">
    <location>
        <begin position="55"/>
        <end position="79"/>
    </location>
</feature>
<dbReference type="EMBL" id="HBUF01584014">
    <property type="protein sequence ID" value="CAG6771180.1"/>
    <property type="molecule type" value="Transcribed_RNA"/>
</dbReference>
<sequence length="158" mass="17969">MSRHRNVRSLRYSDEYDYDDVYGHSVEDDHSISPTDESFLFDRSKTTQIASFLGTSVEEEPEEEEEQSIATVEPPTRPTLSDLEEAQLLSCLDKIRDIVGDSIPDTVVVDTVIRNQFDVDRSIDQILNSESSGSIPVDAPKPQRVRKRQTANTDFLYL</sequence>
<comment type="subcellular location">
    <subcellularLocation>
        <location evidence="1">Cytoplasm</location>
    </subcellularLocation>
</comment>
<evidence type="ECO:0000256" key="1">
    <source>
        <dbReference type="ARBA" id="ARBA00004496"/>
    </source>
</evidence>
<proteinExistence type="predicted"/>
<organism evidence="8">
    <name type="scientific">Cacopsylla melanoneura</name>
    <dbReference type="NCBI Taxonomy" id="428564"/>
    <lineage>
        <taxon>Eukaryota</taxon>
        <taxon>Metazoa</taxon>
        <taxon>Ecdysozoa</taxon>
        <taxon>Arthropoda</taxon>
        <taxon>Hexapoda</taxon>
        <taxon>Insecta</taxon>
        <taxon>Pterygota</taxon>
        <taxon>Neoptera</taxon>
        <taxon>Paraneoptera</taxon>
        <taxon>Hemiptera</taxon>
        <taxon>Sternorrhyncha</taxon>
        <taxon>Psylloidea</taxon>
        <taxon>Psyllidae</taxon>
        <taxon>Psyllinae</taxon>
        <taxon>Cacopsylla</taxon>
    </lineage>
</organism>